<name>A0A9D4LIM9_DREPO</name>
<reference evidence="1" key="1">
    <citation type="journal article" date="2019" name="bioRxiv">
        <title>The Genome of the Zebra Mussel, Dreissena polymorpha: A Resource for Invasive Species Research.</title>
        <authorList>
            <person name="McCartney M.A."/>
            <person name="Auch B."/>
            <person name="Kono T."/>
            <person name="Mallez S."/>
            <person name="Zhang Y."/>
            <person name="Obille A."/>
            <person name="Becker A."/>
            <person name="Abrahante J.E."/>
            <person name="Garbe J."/>
            <person name="Badalamenti J.P."/>
            <person name="Herman A."/>
            <person name="Mangelson H."/>
            <person name="Liachko I."/>
            <person name="Sullivan S."/>
            <person name="Sone E.D."/>
            <person name="Koren S."/>
            <person name="Silverstein K.A.T."/>
            <person name="Beckman K.B."/>
            <person name="Gohl D.M."/>
        </authorList>
    </citation>
    <scope>NUCLEOTIDE SEQUENCE</scope>
    <source>
        <strain evidence="1">Duluth1</strain>
        <tissue evidence="1">Whole animal</tissue>
    </source>
</reference>
<gene>
    <name evidence="1" type="ORF">DPMN_101082</name>
</gene>
<organism evidence="1 2">
    <name type="scientific">Dreissena polymorpha</name>
    <name type="common">Zebra mussel</name>
    <name type="synonym">Mytilus polymorpha</name>
    <dbReference type="NCBI Taxonomy" id="45954"/>
    <lineage>
        <taxon>Eukaryota</taxon>
        <taxon>Metazoa</taxon>
        <taxon>Spiralia</taxon>
        <taxon>Lophotrochozoa</taxon>
        <taxon>Mollusca</taxon>
        <taxon>Bivalvia</taxon>
        <taxon>Autobranchia</taxon>
        <taxon>Heteroconchia</taxon>
        <taxon>Euheterodonta</taxon>
        <taxon>Imparidentia</taxon>
        <taxon>Neoheterodontei</taxon>
        <taxon>Myida</taxon>
        <taxon>Dreissenoidea</taxon>
        <taxon>Dreissenidae</taxon>
        <taxon>Dreissena</taxon>
    </lineage>
</organism>
<dbReference type="EMBL" id="JAIWYP010000003">
    <property type="protein sequence ID" value="KAH3858459.1"/>
    <property type="molecule type" value="Genomic_DNA"/>
</dbReference>
<comment type="caution">
    <text evidence="1">The sequence shown here is derived from an EMBL/GenBank/DDBJ whole genome shotgun (WGS) entry which is preliminary data.</text>
</comment>
<sequence length="67" mass="7599">MACLCDRPARSGIEWLPPRKNKPMLERVKDNVMSNSLGTKFCTPSDIKPSKITVSDPRNPTCERSFF</sequence>
<evidence type="ECO:0000313" key="1">
    <source>
        <dbReference type="EMBL" id="KAH3858459.1"/>
    </source>
</evidence>
<keyword evidence="2" id="KW-1185">Reference proteome</keyword>
<protein>
    <submittedName>
        <fullName evidence="1">Uncharacterized protein</fullName>
    </submittedName>
</protein>
<dbReference type="Proteomes" id="UP000828390">
    <property type="component" value="Unassembled WGS sequence"/>
</dbReference>
<proteinExistence type="predicted"/>
<evidence type="ECO:0000313" key="2">
    <source>
        <dbReference type="Proteomes" id="UP000828390"/>
    </source>
</evidence>
<reference evidence="1" key="2">
    <citation type="submission" date="2020-11" db="EMBL/GenBank/DDBJ databases">
        <authorList>
            <person name="McCartney M.A."/>
            <person name="Auch B."/>
            <person name="Kono T."/>
            <person name="Mallez S."/>
            <person name="Becker A."/>
            <person name="Gohl D.M."/>
            <person name="Silverstein K.A.T."/>
            <person name="Koren S."/>
            <person name="Bechman K.B."/>
            <person name="Herman A."/>
            <person name="Abrahante J.E."/>
            <person name="Garbe J."/>
        </authorList>
    </citation>
    <scope>NUCLEOTIDE SEQUENCE</scope>
    <source>
        <strain evidence="1">Duluth1</strain>
        <tissue evidence="1">Whole animal</tissue>
    </source>
</reference>
<dbReference type="AlphaFoldDB" id="A0A9D4LIM9"/>
<accession>A0A9D4LIM9</accession>